<feature type="compositionally biased region" description="Basic and acidic residues" evidence="1">
    <location>
        <begin position="546"/>
        <end position="562"/>
    </location>
</feature>
<dbReference type="OrthoDB" id="416741at2759"/>
<dbReference type="PROSITE" id="PS51192">
    <property type="entry name" value="HELICASE_ATP_BIND_1"/>
    <property type="match status" value="1"/>
</dbReference>
<dbReference type="InterPro" id="IPR027417">
    <property type="entry name" value="P-loop_NTPase"/>
</dbReference>
<keyword evidence="4" id="KW-1185">Reference proteome</keyword>
<dbReference type="AlphaFoldDB" id="A0A9X0CW09"/>
<dbReference type="GO" id="GO:0005524">
    <property type="term" value="F:ATP binding"/>
    <property type="evidence" value="ECO:0007669"/>
    <property type="project" value="InterPro"/>
</dbReference>
<evidence type="ECO:0000313" key="3">
    <source>
        <dbReference type="EMBL" id="KAJ7375464.1"/>
    </source>
</evidence>
<dbReference type="Pfam" id="PF04851">
    <property type="entry name" value="ResIII"/>
    <property type="match status" value="1"/>
</dbReference>
<dbReference type="Pfam" id="PF18119">
    <property type="entry name" value="RIG-I_C"/>
    <property type="match status" value="1"/>
</dbReference>
<sequence>MRTLGRCELKMREYQKELAAPAIQGKNTIICAPTNSGKTYVAIDIAKRHLDSFSMDAEKSATSGTNIKEPRVVFVVSTVNLVLQQKERFEAYLGDKYNVGEISGANSVDIPLKYLLKDNNLIVMTAQILVNALNSKNKEERVQLSDISLLLFDECHHAHKEHAYNRIMEKYLALKFQPGNKHKLPQIVGFTASLGTGKAKSVEKAEEHILIVSSNLDAKVISTVQENQSELKQYANVPTREITHVPKSDQDPFEKIVSQVMDKIEAILKKRIGKAGPPDKASQQYRQWIEEFYKDSIAEGDRFLVTYAEHLREYHVALTINTSTTMKKAKKRLHNYFDSLDEEKFLPKFDGKLKNLFLLAMTMLDKYVQEHGEPVNPFLVQLKELLLKNYKDVEPQQGRESQDQSKKEENGGKNECDDEEGGNEDNSGNDDNKDASNDRKDEPSKEDVDDQEAGQGENAEENKPEGTGRGEESSGHEDDNTEDSKKDLSPENMENGLSDGARNGHDPLEGDIVSNVDSNKAAGGTDEFETDEEENASNSALDTLEEDRPSDDRNGGQKEWKGPKGILFTRTRESTEALLDWIKETEELKRCSQARAACW</sequence>
<reference evidence="3" key="1">
    <citation type="submission" date="2023-01" db="EMBL/GenBank/DDBJ databases">
        <title>Genome assembly of the deep-sea coral Lophelia pertusa.</title>
        <authorList>
            <person name="Herrera S."/>
            <person name="Cordes E."/>
        </authorList>
    </citation>
    <scope>NUCLEOTIDE SEQUENCE</scope>
    <source>
        <strain evidence="3">USNM1676648</strain>
        <tissue evidence="3">Polyp</tissue>
    </source>
</reference>
<feature type="domain" description="Helicase ATP-binding" evidence="2">
    <location>
        <begin position="19"/>
        <end position="212"/>
    </location>
</feature>
<feature type="compositionally biased region" description="Basic and acidic residues" evidence="1">
    <location>
        <begin position="400"/>
        <end position="415"/>
    </location>
</feature>
<dbReference type="InterPro" id="IPR041204">
    <property type="entry name" value="RIG-I-like_C"/>
</dbReference>
<dbReference type="EMBL" id="MU826826">
    <property type="protein sequence ID" value="KAJ7375464.1"/>
    <property type="molecule type" value="Genomic_DNA"/>
</dbReference>
<dbReference type="GO" id="GO:0003677">
    <property type="term" value="F:DNA binding"/>
    <property type="evidence" value="ECO:0007669"/>
    <property type="project" value="InterPro"/>
</dbReference>
<dbReference type="InterPro" id="IPR014001">
    <property type="entry name" value="Helicase_ATP-bd"/>
</dbReference>
<dbReference type="SUPFAM" id="SSF52540">
    <property type="entry name" value="P-loop containing nucleoside triphosphate hydrolases"/>
    <property type="match status" value="1"/>
</dbReference>
<organism evidence="3 4">
    <name type="scientific">Desmophyllum pertusum</name>
    <dbReference type="NCBI Taxonomy" id="174260"/>
    <lineage>
        <taxon>Eukaryota</taxon>
        <taxon>Metazoa</taxon>
        <taxon>Cnidaria</taxon>
        <taxon>Anthozoa</taxon>
        <taxon>Hexacorallia</taxon>
        <taxon>Scleractinia</taxon>
        <taxon>Caryophylliina</taxon>
        <taxon>Caryophylliidae</taxon>
        <taxon>Desmophyllum</taxon>
    </lineage>
</organism>
<accession>A0A9X0CW09</accession>
<evidence type="ECO:0000259" key="2">
    <source>
        <dbReference type="PROSITE" id="PS51192"/>
    </source>
</evidence>
<feature type="compositionally biased region" description="Basic and acidic residues" evidence="1">
    <location>
        <begin position="430"/>
        <end position="446"/>
    </location>
</feature>
<dbReference type="PANTHER" id="PTHR14074:SF16">
    <property type="entry name" value="ANTIVIRAL INNATE IMMUNE RESPONSE RECEPTOR RIG-I"/>
    <property type="match status" value="1"/>
</dbReference>
<dbReference type="InterPro" id="IPR051363">
    <property type="entry name" value="RLR_Helicase"/>
</dbReference>
<comment type="caution">
    <text evidence="3">The sequence shown here is derived from an EMBL/GenBank/DDBJ whole genome shotgun (WGS) entry which is preliminary data.</text>
</comment>
<dbReference type="GO" id="GO:0005737">
    <property type="term" value="C:cytoplasm"/>
    <property type="evidence" value="ECO:0007669"/>
    <property type="project" value="TreeGrafter"/>
</dbReference>
<dbReference type="SMART" id="SM00487">
    <property type="entry name" value="DEXDc"/>
    <property type="match status" value="1"/>
</dbReference>
<evidence type="ECO:0000256" key="1">
    <source>
        <dbReference type="SAM" id="MobiDB-lite"/>
    </source>
</evidence>
<feature type="compositionally biased region" description="Acidic residues" evidence="1">
    <location>
        <begin position="526"/>
        <end position="535"/>
    </location>
</feature>
<feature type="region of interest" description="Disordered" evidence="1">
    <location>
        <begin position="393"/>
        <end position="566"/>
    </location>
</feature>
<dbReference type="GO" id="GO:0016787">
    <property type="term" value="F:hydrolase activity"/>
    <property type="evidence" value="ECO:0007669"/>
    <property type="project" value="InterPro"/>
</dbReference>
<proteinExistence type="predicted"/>
<dbReference type="PANTHER" id="PTHR14074">
    <property type="entry name" value="HELICASE WITH DEATH DOMAIN-RELATED"/>
    <property type="match status" value="1"/>
</dbReference>
<gene>
    <name evidence="3" type="ORF">OS493_002237</name>
</gene>
<dbReference type="Gene3D" id="3.40.50.300">
    <property type="entry name" value="P-loop containing nucleotide triphosphate hydrolases"/>
    <property type="match status" value="1"/>
</dbReference>
<feature type="compositionally biased region" description="Basic and acidic residues" evidence="1">
    <location>
        <begin position="460"/>
        <end position="489"/>
    </location>
</feature>
<dbReference type="InterPro" id="IPR006935">
    <property type="entry name" value="Helicase/UvrB_N"/>
</dbReference>
<evidence type="ECO:0000313" key="4">
    <source>
        <dbReference type="Proteomes" id="UP001163046"/>
    </source>
</evidence>
<dbReference type="Proteomes" id="UP001163046">
    <property type="component" value="Unassembled WGS sequence"/>
</dbReference>
<dbReference type="Gene3D" id="1.20.1320.30">
    <property type="match status" value="1"/>
</dbReference>
<name>A0A9X0CW09_9CNID</name>
<protein>
    <recommendedName>
        <fullName evidence="2">Helicase ATP-binding domain-containing protein</fullName>
    </recommendedName>
</protein>